<dbReference type="Pfam" id="PF05662">
    <property type="entry name" value="YadA_stalk"/>
    <property type="match status" value="3"/>
</dbReference>
<name>A0A502LN66_HAEHA</name>
<dbReference type="Gene3D" id="3.90.1780.10">
    <property type="entry name" value="Trimeric adhesin"/>
    <property type="match status" value="9"/>
</dbReference>
<evidence type="ECO:0000256" key="10">
    <source>
        <dbReference type="ARBA" id="ARBA00023237"/>
    </source>
</evidence>
<feature type="domain" description="Trimeric autotransporter adhesin YadA-like head" evidence="13">
    <location>
        <begin position="142"/>
        <end position="164"/>
    </location>
</feature>
<feature type="domain" description="Trimeric autotransporter adhesin Trp ring" evidence="16">
    <location>
        <begin position="1132"/>
        <end position="1186"/>
    </location>
</feature>
<comment type="similarity">
    <text evidence="3">Belongs to the autotransporter-2 (AT-2) (TC 1.B.40) family.</text>
</comment>
<dbReference type="InterPro" id="IPR008635">
    <property type="entry name" value="Coiled_stalk_dom"/>
</dbReference>
<feature type="domain" description="Trimeric autotransporter adhesin Trp ring" evidence="16">
    <location>
        <begin position="1554"/>
        <end position="1601"/>
    </location>
</feature>
<dbReference type="Pfam" id="PF18669">
    <property type="entry name" value="Trp_ring"/>
    <property type="match status" value="3"/>
</dbReference>
<gene>
    <name evidence="17" type="ORF">EUX48_00455</name>
</gene>
<evidence type="ECO:0000313" key="18">
    <source>
        <dbReference type="Proteomes" id="UP000316888"/>
    </source>
</evidence>
<keyword evidence="8" id="KW-0653">Protein transport</keyword>
<feature type="domain" description="Trimeric autotransporter adhesin Trp ring" evidence="16">
    <location>
        <begin position="481"/>
        <end position="539"/>
    </location>
</feature>
<dbReference type="InterPro" id="IPR040482">
    <property type="entry name" value="Trp_ring"/>
</dbReference>
<dbReference type="InterPro" id="IPR024973">
    <property type="entry name" value="ESPR"/>
</dbReference>
<evidence type="ECO:0000256" key="9">
    <source>
        <dbReference type="ARBA" id="ARBA00023136"/>
    </source>
</evidence>
<dbReference type="Gene3D" id="1.20.5.170">
    <property type="match status" value="2"/>
</dbReference>
<sequence length="2308" mass="236773">MNKIFRIVWSHATQSWVAVSELTKAHKKQSRNSLKAAVGAAAVLLSINTAEAEVLIGQVNNGTIAAGGSVVSPWGITIGGAIDKAGSYSVHVGDETLEEGERNVIIGTHATAGVDNGKRQFVKQSTAIGGGNAANQGARAFGDQSIAIGANTIAEGNSSIAIGNDDVDKAVDKQLTYTNSEGNKVTGTLGNAYNNLTGKNLLDDGGQYADTRSGEAAVAIGVKAESGDISLALGTGAKAKVVNGVAVGTGATVDVDNAVAIGGGATTEKRGTKETSTTVNNFTFKWAGGDKILEGDIVSFGKEGYERQLKNVAAGNISENSTDAINGSQLYGVLDKITSDPTFLYAADNSSAGAITGDKPADKIVDAKAKKIVARAMNDGRLNLLGGADKDKLSENNIGVTYDNENTIKFKLAKELTGLTSTNVGGIVTNADGINMNNKPITNVTSGLANHTEPGKAELRNLTNANVTDGTAATVGDLRNMGWVVSSNKTTGADGTATDAAYSATVKNANEVKFVGKGGAIVSGSTDANGVRTITVEVDKKATAGAGSSESPVAYTKADGTKVYPVKAEDGSVTYHTTPNGEGPNDAVVPGTEVITSVNGPDGTTTPATLTNVAGNLVGAKKDTTAPTTEQAAPTLGKGANEVNPNNAATVGDVLNAGWNLQNNNEAKDFVKAYDTVNFINGDGTTAVVETTDNKVSKIKYNVNTGNGLEKTTDNKIAVKPGDKSLEVTEAGVTVKKADQSLEVTDAGLKVKTDGTTITAGDNGLTINTGTVNAVESGDKKGTVEVPTADAGKIATVDTVVKAVNSASFTLKASATTDGTRNAGSAVDENGEQIKAGSTVELVAGKNLDVKHDIKGKITFATKDNVTFETVQVGGSEGPKLAKTDSGDLKLSDKDDTKPVAITNVKSNLPETKNGAPAEATKAQPAPTLGTNADQVNASNAATVGDVLNAGWNLQENGTAKDFVKPYDTVNFVNGANTTAVVTTSEDGTTSKVTYNVTGLPVSYTTEDGKPVSKVGDKFYTVNEKGQPVTADGKPAVGTNAEGKLVTADGTVIEPIDPTKTPLKTALVNPTPAADKTGTTSPTALNNVTSNLANFAEPTVNGKVPAKNALRNLDNTDVSDNTAATVGDLRNMGWIVSSDKTTGDLGNPYSEAVKNANEVKFVGTGTAIVSGKTDEKGVRTITVNVDDQVSANNATTPVVYTKADGTKVYPIKDENGAITYHTTPDGKGKDDQEVPGTEVITSVNSPDGTTTPATLANVAGNLDGAKKDTITPKTEAAAPNTTNKDGDKYINPNNAATVGDVLNAGWNLQENGTAKDFVKPYDTVNFINGANTTAVVTTSEDGTTSKVTYNVTGLPVSYTTKDGKPVSKVGDKFYKVNEKGQPLAEDGTPAAGTDKDGNPITADGTVIKAIDPTVEPLKTALVNPNAPDAQTTTPTQLTNVANGADTFKPANNVKQANDGKWYNAADVAPNGAPKAGAQPVVSPLTTTNAAGEPLEKGADGNWYKPSELTNGEPNPGATQQTPADKPANAEKAGLVNFEGSNPNNAATVGDLQNLGFIVSAADNGYTEQMRNANKVEFKGSNGVSVTGKTLENGTREITVSLKEGRVTNNVIITKADGTEVHGERGEDGKVYHYEKDPVTGQPKKVEVPVVAGDTVTNDGDAYVTGNSVATAIQKSGWNIGIGSTTKEFSKEEKVHEKVNPNDNVKYVNGDNTTVSMAVDSAEDKDGTKVTTTYVKFDVNAADLTHNTNGTVNGPVTAEMKKALDEAKKALADLPANATPEAKKVAEDKVNVAQANINKVGNPVATAQSVADAINNSGFTLTTSENGGKKLSGGDEIINPGKKVDLAAGKNMTVKQDAEGKVTYATADEVNFSSVQFGDNGPKINAAGDNINIGDKDGNPTKITGVKAGDISPTSTDAVNGAQIYALSRGNVPNVENITVTNPDGSKTTYKDIVVDENGTPILKTYNVQGQKEIITNSVVEAVHNMNEQGIKFFHSNDGVNRPKVEIANSFDSSASGKFATAIGKSAVAHGDNSVAMGNSSKALGNDSIAIGTGNIVEANNSGAFGDPNVIKADATGSYAFGNNNVITTKNTFVLGNDVNNAGNSTSREGTVENSVYLGNKSTATAGDGSRTASLYNIKQDGTKGTSTTAGSVGTVTTATVGNMTYGGFQGAKANGVVSVGAAGDERRIQNVAAGEISSTSTDAINGSQLYSVANGVGNRINNLQGQVNKLGKRMNAGVAGAMAAANLMQPHKPGQSAAMAAIGQHHGEAAVAVGYSRISDNGKYGVKLSVGANTQGQLSTGAGVSYFW</sequence>
<dbReference type="SUPFAM" id="SSF54523">
    <property type="entry name" value="Pili subunits"/>
    <property type="match status" value="1"/>
</dbReference>
<evidence type="ECO:0000256" key="7">
    <source>
        <dbReference type="ARBA" id="ARBA00022729"/>
    </source>
</evidence>
<dbReference type="CDD" id="cd12820">
    <property type="entry name" value="LbR_YadA-like"/>
    <property type="match status" value="1"/>
</dbReference>
<feature type="region of interest" description="Disordered" evidence="11">
    <location>
        <begin position="907"/>
        <end position="933"/>
    </location>
</feature>
<keyword evidence="9" id="KW-0472">Membrane</keyword>
<dbReference type="SUPFAM" id="SSF101999">
    <property type="entry name" value="Trimeric adhesin"/>
    <property type="match status" value="6"/>
</dbReference>
<keyword evidence="7" id="KW-0732">Signal</keyword>
<feature type="domain" description="Trimeric autotransporter adhesin YadA-like head" evidence="13">
    <location>
        <begin position="2028"/>
        <end position="2053"/>
    </location>
</feature>
<evidence type="ECO:0000259" key="14">
    <source>
        <dbReference type="Pfam" id="PF05662"/>
    </source>
</evidence>
<keyword evidence="6" id="KW-0812">Transmembrane</keyword>
<dbReference type="Gene3D" id="2.20.25.140">
    <property type="match status" value="3"/>
</dbReference>
<feature type="region of interest" description="Disordered" evidence="11">
    <location>
        <begin position="1484"/>
        <end position="1528"/>
    </location>
</feature>
<feature type="region of interest" description="Disordered" evidence="11">
    <location>
        <begin position="1378"/>
        <end position="1403"/>
    </location>
</feature>
<dbReference type="InterPro" id="IPR045584">
    <property type="entry name" value="Pilin-like"/>
</dbReference>
<dbReference type="GO" id="GO:0009986">
    <property type="term" value="C:cell surface"/>
    <property type="evidence" value="ECO:0007669"/>
    <property type="project" value="UniProtKB-SubCell"/>
</dbReference>
<proteinExistence type="inferred from homology"/>
<dbReference type="Pfam" id="PF03895">
    <property type="entry name" value="YadA_anchor"/>
    <property type="match status" value="1"/>
</dbReference>
<feature type="region of interest" description="Disordered" evidence="11">
    <location>
        <begin position="1423"/>
        <end position="1451"/>
    </location>
</feature>
<dbReference type="Gene3D" id="3.30.1300.30">
    <property type="entry name" value="GSPII I/J protein-like"/>
    <property type="match status" value="1"/>
</dbReference>
<evidence type="ECO:0000256" key="2">
    <source>
        <dbReference type="ARBA" id="ARBA00004442"/>
    </source>
</evidence>
<evidence type="ECO:0000313" key="17">
    <source>
        <dbReference type="EMBL" id="TPH25516.1"/>
    </source>
</evidence>
<feature type="compositionally biased region" description="Polar residues" evidence="11">
    <location>
        <begin position="1507"/>
        <end position="1522"/>
    </location>
</feature>
<feature type="domain" description="Trimeric autotransporter adhesin YadA-like head" evidence="13">
    <location>
        <begin position="243"/>
        <end position="265"/>
    </location>
</feature>
<evidence type="ECO:0000256" key="4">
    <source>
        <dbReference type="ARBA" id="ARBA00022448"/>
    </source>
</evidence>
<evidence type="ECO:0000256" key="1">
    <source>
        <dbReference type="ARBA" id="ARBA00004241"/>
    </source>
</evidence>
<feature type="compositionally biased region" description="Polar residues" evidence="11">
    <location>
        <begin position="1428"/>
        <end position="1441"/>
    </location>
</feature>
<feature type="region of interest" description="Disordered" evidence="11">
    <location>
        <begin position="874"/>
        <end position="895"/>
    </location>
</feature>
<evidence type="ECO:0000256" key="8">
    <source>
        <dbReference type="ARBA" id="ARBA00022927"/>
    </source>
</evidence>
<evidence type="ECO:0000256" key="3">
    <source>
        <dbReference type="ARBA" id="ARBA00005848"/>
    </source>
</evidence>
<comment type="subcellular location">
    <subcellularLocation>
        <location evidence="2">Cell outer membrane</location>
    </subcellularLocation>
    <subcellularLocation>
        <location evidence="1">Cell surface</location>
    </subcellularLocation>
</comment>
<dbReference type="SUPFAM" id="SSF101967">
    <property type="entry name" value="Adhesin YadA, collagen-binding domain"/>
    <property type="match status" value="2"/>
</dbReference>
<comment type="caution">
    <text evidence="17">The sequence shown here is derived from an EMBL/GenBank/DDBJ whole genome shotgun (WGS) entry which is preliminary data.</text>
</comment>
<evidence type="ECO:0000259" key="13">
    <source>
        <dbReference type="Pfam" id="PF05658"/>
    </source>
</evidence>
<evidence type="ECO:0000256" key="11">
    <source>
        <dbReference type="SAM" id="MobiDB-lite"/>
    </source>
</evidence>
<reference evidence="17 18" key="1">
    <citation type="submission" date="2019-01" db="EMBL/GenBank/DDBJ databases">
        <title>Comparative genomic analysis identifies haemin-independent Haemophilus haemolyticus: a formal re-classification of Haemophilus intermedius.</title>
        <authorList>
            <person name="Harris T.M."/>
            <person name="Price E.P."/>
            <person name="Sarovich D.S."/>
            <person name="Norskov-Lauritsen N."/>
            <person name="Beissbarth J."/>
            <person name="Chang A.B."/>
            <person name="Smith-Vaughan H.C."/>
        </authorList>
    </citation>
    <scope>NUCLEOTIDE SEQUENCE [LARGE SCALE GENOMIC DNA]</scope>
    <source>
        <strain evidence="17 18">60824 B Hi-4</strain>
    </source>
</reference>
<evidence type="ECO:0000256" key="5">
    <source>
        <dbReference type="ARBA" id="ARBA00022452"/>
    </source>
</evidence>
<dbReference type="EMBL" id="SDPB01000001">
    <property type="protein sequence ID" value="TPH25516.1"/>
    <property type="molecule type" value="Genomic_DNA"/>
</dbReference>
<dbReference type="Gene3D" id="2.150.10.10">
    <property type="entry name" value="Serralysin-like metalloprotease, C-terminal"/>
    <property type="match status" value="3"/>
</dbReference>
<dbReference type="Proteomes" id="UP000316888">
    <property type="component" value="Unassembled WGS sequence"/>
</dbReference>
<dbReference type="Pfam" id="PF05658">
    <property type="entry name" value="YadA_head"/>
    <property type="match status" value="3"/>
</dbReference>
<keyword evidence="10" id="KW-0998">Cell outer membrane</keyword>
<protein>
    <submittedName>
        <fullName evidence="17">Uncharacterized protein</fullName>
    </submittedName>
</protein>
<evidence type="ECO:0000259" key="15">
    <source>
        <dbReference type="Pfam" id="PF13018"/>
    </source>
</evidence>
<keyword evidence="5" id="KW-1134">Transmembrane beta strand</keyword>
<feature type="domain" description="Trimeric autotransporter adhesin YadA-like stalk" evidence="14">
    <location>
        <begin position="1901"/>
        <end position="1941"/>
    </location>
</feature>
<evidence type="ECO:0000259" key="12">
    <source>
        <dbReference type="Pfam" id="PF03895"/>
    </source>
</evidence>
<dbReference type="GO" id="GO:0015031">
    <property type="term" value="P:protein transport"/>
    <property type="evidence" value="ECO:0007669"/>
    <property type="project" value="UniProtKB-KW"/>
</dbReference>
<feature type="domain" description="Trimeric autotransporter adhesin YadA-like stalk" evidence="14">
    <location>
        <begin position="2187"/>
        <end position="2229"/>
    </location>
</feature>
<dbReference type="InterPro" id="IPR037174">
    <property type="entry name" value="Trimeric_adhesin"/>
</dbReference>
<dbReference type="GO" id="GO:0009279">
    <property type="term" value="C:cell outer membrane"/>
    <property type="evidence" value="ECO:0007669"/>
    <property type="project" value="UniProtKB-SubCell"/>
</dbReference>
<feature type="domain" description="Trimeric autotransporter adhesin YadA-like C-terminal membrane anchor" evidence="12">
    <location>
        <begin position="2248"/>
        <end position="2308"/>
    </location>
</feature>
<dbReference type="InterPro" id="IPR008640">
    <property type="entry name" value="Adhesin_Head_dom"/>
</dbReference>
<dbReference type="InterPro" id="IPR005594">
    <property type="entry name" value="YadA_C"/>
</dbReference>
<feature type="compositionally biased region" description="Basic and acidic residues" evidence="11">
    <location>
        <begin position="880"/>
        <end position="895"/>
    </location>
</feature>
<accession>A0A502LN66</accession>
<evidence type="ECO:0000259" key="16">
    <source>
        <dbReference type="Pfam" id="PF18669"/>
    </source>
</evidence>
<organism evidence="17 18">
    <name type="scientific">Haemophilus haemolyticus</name>
    <dbReference type="NCBI Taxonomy" id="726"/>
    <lineage>
        <taxon>Bacteria</taxon>
        <taxon>Pseudomonadati</taxon>
        <taxon>Pseudomonadota</taxon>
        <taxon>Gammaproteobacteria</taxon>
        <taxon>Pasteurellales</taxon>
        <taxon>Pasteurellaceae</taxon>
        <taxon>Haemophilus</taxon>
    </lineage>
</organism>
<keyword evidence="4" id="KW-0813">Transport</keyword>
<evidence type="ECO:0000256" key="6">
    <source>
        <dbReference type="ARBA" id="ARBA00022692"/>
    </source>
</evidence>
<feature type="domain" description="ESPR" evidence="15">
    <location>
        <begin position="1"/>
        <end position="46"/>
    </location>
</feature>
<dbReference type="RefSeq" id="WP_140534155.1">
    <property type="nucleotide sequence ID" value="NZ_SDPB01000001.1"/>
</dbReference>
<dbReference type="Pfam" id="PF13018">
    <property type="entry name" value="ESPR"/>
    <property type="match status" value="1"/>
</dbReference>
<dbReference type="InterPro" id="IPR011049">
    <property type="entry name" value="Serralysin-like_metalloprot_C"/>
</dbReference>
<feature type="domain" description="Trimeric autotransporter adhesin YadA-like stalk" evidence="14">
    <location>
        <begin position="309"/>
        <end position="340"/>
    </location>
</feature>